<dbReference type="CDD" id="cd06262">
    <property type="entry name" value="metallo-hydrolase-like_MBL-fold"/>
    <property type="match status" value="1"/>
</dbReference>
<dbReference type="Proteomes" id="UP000824101">
    <property type="component" value="Unassembled WGS sequence"/>
</dbReference>
<evidence type="ECO:0000256" key="3">
    <source>
        <dbReference type="ARBA" id="ARBA00022801"/>
    </source>
</evidence>
<keyword evidence="4" id="KW-0862">Zinc</keyword>
<evidence type="ECO:0000256" key="2">
    <source>
        <dbReference type="ARBA" id="ARBA00022723"/>
    </source>
</evidence>
<dbReference type="InterPro" id="IPR036866">
    <property type="entry name" value="RibonucZ/Hydroxyglut_hydro"/>
</dbReference>
<evidence type="ECO:0000256" key="1">
    <source>
        <dbReference type="ARBA" id="ARBA00001947"/>
    </source>
</evidence>
<evidence type="ECO:0000313" key="7">
    <source>
        <dbReference type="Proteomes" id="UP000824101"/>
    </source>
</evidence>
<dbReference type="PANTHER" id="PTHR46233:SF3">
    <property type="entry name" value="HYDROXYACYLGLUTATHIONE HYDROLASE GLOC"/>
    <property type="match status" value="1"/>
</dbReference>
<evidence type="ECO:0000259" key="5">
    <source>
        <dbReference type="SMART" id="SM00849"/>
    </source>
</evidence>
<organism evidence="6 7">
    <name type="scientific">Candidatus Lachnoclostridium stercorigallinarum</name>
    <dbReference type="NCBI Taxonomy" id="2838634"/>
    <lineage>
        <taxon>Bacteria</taxon>
        <taxon>Bacillati</taxon>
        <taxon>Bacillota</taxon>
        <taxon>Clostridia</taxon>
        <taxon>Lachnospirales</taxon>
        <taxon>Lachnospiraceae</taxon>
    </lineage>
</organism>
<dbReference type="InterPro" id="IPR051453">
    <property type="entry name" value="MBL_Glyoxalase_II"/>
</dbReference>
<evidence type="ECO:0000313" key="6">
    <source>
        <dbReference type="EMBL" id="HIZ79880.1"/>
    </source>
</evidence>
<gene>
    <name evidence="6" type="ORF">IAA17_08850</name>
</gene>
<dbReference type="SUPFAM" id="SSF56281">
    <property type="entry name" value="Metallo-hydrolase/oxidoreductase"/>
    <property type="match status" value="1"/>
</dbReference>
<dbReference type="AlphaFoldDB" id="A0A9D2K5H6"/>
<protein>
    <submittedName>
        <fullName evidence="6">MBL fold metallo-hydrolase</fullName>
    </submittedName>
</protein>
<keyword evidence="3" id="KW-0378">Hydrolase</keyword>
<evidence type="ECO:0000256" key="4">
    <source>
        <dbReference type="ARBA" id="ARBA00022833"/>
    </source>
</evidence>
<reference evidence="6" key="2">
    <citation type="submission" date="2021-04" db="EMBL/GenBank/DDBJ databases">
        <authorList>
            <person name="Gilroy R."/>
        </authorList>
    </citation>
    <scope>NUCLEOTIDE SEQUENCE</scope>
    <source>
        <strain evidence="6">ChiBcec1-1093</strain>
    </source>
</reference>
<comment type="caution">
    <text evidence="6">The sequence shown here is derived from an EMBL/GenBank/DDBJ whole genome shotgun (WGS) entry which is preliminary data.</text>
</comment>
<dbReference type="GO" id="GO:0016787">
    <property type="term" value="F:hydrolase activity"/>
    <property type="evidence" value="ECO:0007669"/>
    <property type="project" value="UniProtKB-KW"/>
</dbReference>
<dbReference type="PANTHER" id="PTHR46233">
    <property type="entry name" value="HYDROXYACYLGLUTATHIONE HYDROLASE GLOC"/>
    <property type="match status" value="1"/>
</dbReference>
<dbReference type="GO" id="GO:0046872">
    <property type="term" value="F:metal ion binding"/>
    <property type="evidence" value="ECO:0007669"/>
    <property type="project" value="UniProtKB-KW"/>
</dbReference>
<keyword evidence="2" id="KW-0479">Metal-binding</keyword>
<dbReference type="Gene3D" id="3.60.15.10">
    <property type="entry name" value="Ribonuclease Z/Hydroxyacylglutathione hydrolase-like"/>
    <property type="match status" value="1"/>
</dbReference>
<dbReference type="InterPro" id="IPR001279">
    <property type="entry name" value="Metallo-B-lactamas"/>
</dbReference>
<dbReference type="Pfam" id="PF00753">
    <property type="entry name" value="Lactamase_B"/>
    <property type="match status" value="1"/>
</dbReference>
<sequence>MRIKTMVLGYVQTNCYLVYDGETGRGVIIDPADRAPEIVSACRELQVTPEAVLLTHGHGDHVLAADAVRQELGIPVIASRAERELLADPALNYSTALGMPDIRLKADREVEDGDLLELAGFRFQVIATPGHTGGSVCYLEEENEVLFSGDTLFELSLGRTDLPTGSTKDIVESITGKLFVLPDDIMVYPGHGNATVMGREKQYNPAARYRR</sequence>
<dbReference type="SMART" id="SM00849">
    <property type="entry name" value="Lactamase_B"/>
    <property type="match status" value="1"/>
</dbReference>
<comment type="cofactor">
    <cofactor evidence="1">
        <name>Zn(2+)</name>
        <dbReference type="ChEBI" id="CHEBI:29105"/>
    </cofactor>
</comment>
<reference evidence="6" key="1">
    <citation type="journal article" date="2021" name="PeerJ">
        <title>Extensive microbial diversity within the chicken gut microbiome revealed by metagenomics and culture.</title>
        <authorList>
            <person name="Gilroy R."/>
            <person name="Ravi A."/>
            <person name="Getino M."/>
            <person name="Pursley I."/>
            <person name="Horton D.L."/>
            <person name="Alikhan N.F."/>
            <person name="Baker D."/>
            <person name="Gharbi K."/>
            <person name="Hall N."/>
            <person name="Watson M."/>
            <person name="Adriaenssens E.M."/>
            <person name="Foster-Nyarko E."/>
            <person name="Jarju S."/>
            <person name="Secka A."/>
            <person name="Antonio M."/>
            <person name="Oren A."/>
            <person name="Chaudhuri R.R."/>
            <person name="La Ragione R."/>
            <person name="Hildebrand F."/>
            <person name="Pallen M.J."/>
        </authorList>
    </citation>
    <scope>NUCLEOTIDE SEQUENCE</scope>
    <source>
        <strain evidence="6">ChiBcec1-1093</strain>
    </source>
</reference>
<name>A0A9D2K5H6_9FIRM</name>
<proteinExistence type="predicted"/>
<feature type="domain" description="Metallo-beta-lactamase" evidence="5">
    <location>
        <begin position="12"/>
        <end position="191"/>
    </location>
</feature>
<accession>A0A9D2K5H6</accession>
<dbReference type="EMBL" id="DXBC01000141">
    <property type="protein sequence ID" value="HIZ79880.1"/>
    <property type="molecule type" value="Genomic_DNA"/>
</dbReference>